<dbReference type="AlphaFoldDB" id="A0A972NZU3"/>
<dbReference type="Pfam" id="PF14336">
    <property type="entry name" value="GLUCM-like_C"/>
    <property type="match status" value="1"/>
</dbReference>
<reference evidence="2 3" key="1">
    <citation type="submission" date="2019-11" db="EMBL/GenBank/DDBJ databases">
        <title>Metabolism of dissolved organic matter in forest soils.</title>
        <authorList>
            <person name="Cyle K.T."/>
            <person name="Wilhelm R.C."/>
            <person name="Martinez C.E."/>
        </authorList>
    </citation>
    <scope>NUCLEOTIDE SEQUENCE [LARGE SCALE GENOMIC DNA]</scope>
    <source>
        <strain evidence="2 3">5N</strain>
    </source>
</reference>
<protein>
    <submittedName>
        <fullName evidence="2">DUF4392 domain-containing protein</fullName>
    </submittedName>
</protein>
<dbReference type="PANTHER" id="PTHR32022:SF10">
    <property type="entry name" value="D-GLUTAMATE CYCLASE, MITOCHONDRIAL"/>
    <property type="match status" value="1"/>
</dbReference>
<evidence type="ECO:0000313" key="2">
    <source>
        <dbReference type="EMBL" id="NPT61957.1"/>
    </source>
</evidence>
<dbReference type="EMBL" id="WOEZ01000293">
    <property type="protein sequence ID" value="NPT61957.1"/>
    <property type="molecule type" value="Genomic_DNA"/>
</dbReference>
<gene>
    <name evidence="2" type="ORF">GNZ13_47425</name>
</gene>
<name>A0A972NZU3_9BURK</name>
<keyword evidence="3" id="KW-1185">Reference proteome</keyword>
<dbReference type="PANTHER" id="PTHR32022">
    <property type="entry name" value="D-GLUTAMATE CYCLASE, MITOCHONDRIAL"/>
    <property type="match status" value="1"/>
</dbReference>
<dbReference type="InterPro" id="IPR025504">
    <property type="entry name" value="GLUCM_C"/>
</dbReference>
<dbReference type="Gene3D" id="3.90.1640.20">
    <property type="entry name" value="TON_0340"/>
    <property type="match status" value="1"/>
</dbReference>
<accession>A0A972NZU3</accession>
<proteinExistence type="predicted"/>
<organism evidence="2 3">
    <name type="scientific">Paraburkholderia elongata</name>
    <dbReference type="NCBI Taxonomy" id="2675747"/>
    <lineage>
        <taxon>Bacteria</taxon>
        <taxon>Pseudomonadati</taxon>
        <taxon>Pseudomonadota</taxon>
        <taxon>Betaproteobacteria</taxon>
        <taxon>Burkholderiales</taxon>
        <taxon>Burkholderiaceae</taxon>
        <taxon>Paraburkholderia</taxon>
    </lineage>
</organism>
<dbReference type="Proteomes" id="UP000655523">
    <property type="component" value="Unassembled WGS sequence"/>
</dbReference>
<evidence type="ECO:0000313" key="3">
    <source>
        <dbReference type="Proteomes" id="UP000655523"/>
    </source>
</evidence>
<comment type="caution">
    <text evidence="2">The sequence shown here is derived from an EMBL/GenBank/DDBJ whole genome shotgun (WGS) entry which is preliminary data.</text>
</comment>
<sequence>MSDDTAPLHLLFDDPEWERPWETIGVGDGGNEIGMSVLPYEIVRDDIPNGSLIASTTPTDHLIVAVVSNWGGWGLLLATALAELARATSLLKDIHPEKDR</sequence>
<feature type="domain" description="D-glutamate cyclase-like C-terminal" evidence="1">
    <location>
        <begin position="2"/>
        <end position="98"/>
    </location>
</feature>
<evidence type="ECO:0000259" key="1">
    <source>
        <dbReference type="Pfam" id="PF14336"/>
    </source>
</evidence>